<dbReference type="GO" id="GO:0016787">
    <property type="term" value="F:hydrolase activity"/>
    <property type="evidence" value="ECO:0007669"/>
    <property type="project" value="UniProtKB-KW"/>
</dbReference>
<dbReference type="RefSeq" id="WP_142874455.1">
    <property type="nucleotide sequence ID" value="NZ_CP045503.2"/>
</dbReference>
<dbReference type="InterPro" id="IPR011234">
    <property type="entry name" value="Fumarylacetoacetase-like_C"/>
</dbReference>
<sequence>MSNSNSTTISNKIISVAAELRKAAETGVPCDAVRHQLDEMSIESAYQVQQVNHQFWQQQDRRPVGCKIGLTSKSVQKQLGVDQPDFGLLYADMFVADGDQIAINQVLQPKVEAEIALVLGHDLNISMPTVADIISATAYALPAIEIVGSRIANWDINIVDTIADNASSGMFALGGSPKKLADLDLRLCGMVMERRGEQVSVGAGQACLGHPLNAAVWVARTFAERGQYLKAGDIILTGALGPMVSAEPGDQFEARISGLGSVRVGFAKED</sequence>
<proteinExistence type="predicted"/>
<reference evidence="3" key="1">
    <citation type="submission" date="2021-07" db="EMBL/GenBank/DDBJ databases">
        <title>Shewanella sp. YLB-07 whole genome sequence.</title>
        <authorList>
            <person name="Yu L."/>
        </authorList>
    </citation>
    <scope>NUCLEOTIDE SEQUENCE</scope>
    <source>
        <strain evidence="3">YLB-08</strain>
    </source>
</reference>
<feature type="domain" description="Fumarylacetoacetase-like C-terminal" evidence="2">
    <location>
        <begin position="79"/>
        <end position="263"/>
    </location>
</feature>
<dbReference type="PANTHER" id="PTHR30143:SF0">
    <property type="entry name" value="2-KETO-4-PENTENOATE HYDRATASE"/>
    <property type="match status" value="1"/>
</dbReference>
<evidence type="ECO:0000256" key="1">
    <source>
        <dbReference type="ARBA" id="ARBA00023239"/>
    </source>
</evidence>
<gene>
    <name evidence="3" type="ORF">FM038_016480</name>
</gene>
<name>A0ABX6V863_9GAMM</name>
<dbReference type="Gene3D" id="3.90.850.10">
    <property type="entry name" value="Fumarylacetoacetase-like, C-terminal domain"/>
    <property type="match status" value="1"/>
</dbReference>
<dbReference type="Proteomes" id="UP000316416">
    <property type="component" value="Chromosome"/>
</dbReference>
<dbReference type="PANTHER" id="PTHR30143">
    <property type="entry name" value="ACID HYDRATASE"/>
    <property type="match status" value="1"/>
</dbReference>
<dbReference type="SUPFAM" id="SSF56529">
    <property type="entry name" value="FAH"/>
    <property type="match status" value="1"/>
</dbReference>
<keyword evidence="1" id="KW-0456">Lyase</keyword>
<protein>
    <submittedName>
        <fullName evidence="3">Fumarylacetoacetate hydrolase family protein</fullName>
    </submittedName>
</protein>
<organism evidence="3 4">
    <name type="scientific">Shewanella eurypsychrophilus</name>
    <dbReference type="NCBI Taxonomy" id="2593656"/>
    <lineage>
        <taxon>Bacteria</taxon>
        <taxon>Pseudomonadati</taxon>
        <taxon>Pseudomonadota</taxon>
        <taxon>Gammaproteobacteria</taxon>
        <taxon>Alteromonadales</taxon>
        <taxon>Shewanellaceae</taxon>
        <taxon>Shewanella</taxon>
    </lineage>
</organism>
<keyword evidence="3" id="KW-0378">Hydrolase</keyword>
<accession>A0ABX6V863</accession>
<keyword evidence="4" id="KW-1185">Reference proteome</keyword>
<evidence type="ECO:0000313" key="3">
    <source>
        <dbReference type="EMBL" id="QPG58835.1"/>
    </source>
</evidence>
<dbReference type="InterPro" id="IPR050772">
    <property type="entry name" value="Hydratase-Decarb/MhpD_sf"/>
</dbReference>
<evidence type="ECO:0000259" key="2">
    <source>
        <dbReference type="Pfam" id="PF01557"/>
    </source>
</evidence>
<dbReference type="InterPro" id="IPR036663">
    <property type="entry name" value="Fumarylacetoacetase_C_sf"/>
</dbReference>
<dbReference type="EMBL" id="CP045503">
    <property type="protein sequence ID" value="QPG58835.1"/>
    <property type="molecule type" value="Genomic_DNA"/>
</dbReference>
<dbReference type="Pfam" id="PF01557">
    <property type="entry name" value="FAA_hydrolase"/>
    <property type="match status" value="1"/>
</dbReference>
<evidence type="ECO:0000313" key="4">
    <source>
        <dbReference type="Proteomes" id="UP000316416"/>
    </source>
</evidence>